<reference evidence="4" key="1">
    <citation type="journal article" date="2023" name="Commun. Biol.">
        <title>Genome analysis of Parmales, the sister group of diatoms, reveals the evolutionary specialization of diatoms from phago-mixotrophs to photoautotrophs.</title>
        <authorList>
            <person name="Ban H."/>
            <person name="Sato S."/>
            <person name="Yoshikawa S."/>
            <person name="Yamada K."/>
            <person name="Nakamura Y."/>
            <person name="Ichinomiya M."/>
            <person name="Sato N."/>
            <person name="Blanc-Mathieu R."/>
            <person name="Endo H."/>
            <person name="Kuwata A."/>
            <person name="Ogata H."/>
        </authorList>
    </citation>
    <scope>NUCLEOTIDE SEQUENCE [LARGE SCALE GENOMIC DNA]</scope>
</reference>
<accession>A0A9W7GF14</accession>
<dbReference type="Gene3D" id="2.30.42.10">
    <property type="match status" value="1"/>
</dbReference>
<evidence type="ECO:0000256" key="1">
    <source>
        <dbReference type="SAM" id="SignalP"/>
    </source>
</evidence>
<dbReference type="PROSITE" id="PS50106">
    <property type="entry name" value="PDZ"/>
    <property type="match status" value="1"/>
</dbReference>
<keyword evidence="1" id="KW-0732">Signal</keyword>
<dbReference type="SMART" id="SM00228">
    <property type="entry name" value="PDZ"/>
    <property type="match status" value="1"/>
</dbReference>
<keyword evidence="4" id="KW-1185">Reference proteome</keyword>
<dbReference type="AlphaFoldDB" id="A0A9W7GF14"/>
<dbReference type="InterPro" id="IPR036034">
    <property type="entry name" value="PDZ_sf"/>
</dbReference>
<proteinExistence type="predicted"/>
<organism evidence="3 4">
    <name type="scientific">Triparma columacea</name>
    <dbReference type="NCBI Taxonomy" id="722753"/>
    <lineage>
        <taxon>Eukaryota</taxon>
        <taxon>Sar</taxon>
        <taxon>Stramenopiles</taxon>
        <taxon>Ochrophyta</taxon>
        <taxon>Bolidophyceae</taxon>
        <taxon>Parmales</taxon>
        <taxon>Triparmaceae</taxon>
        <taxon>Triparma</taxon>
    </lineage>
</organism>
<gene>
    <name evidence="3" type="ORF">TrCOL_g5492</name>
</gene>
<feature type="chain" id="PRO_5040816594" description="PDZ domain-containing protein" evidence="1">
    <location>
        <begin position="19"/>
        <end position="223"/>
    </location>
</feature>
<comment type="caution">
    <text evidence="3">The sequence shown here is derived from an EMBL/GenBank/DDBJ whole genome shotgun (WGS) entry which is preliminary data.</text>
</comment>
<evidence type="ECO:0000313" key="3">
    <source>
        <dbReference type="EMBL" id="GMI44167.1"/>
    </source>
</evidence>
<feature type="signal peptide" evidence="1">
    <location>
        <begin position="1"/>
        <end position="18"/>
    </location>
</feature>
<name>A0A9W7GF14_9STRA</name>
<dbReference type="SUPFAM" id="SSF50156">
    <property type="entry name" value="PDZ domain-like"/>
    <property type="match status" value="1"/>
</dbReference>
<feature type="domain" description="PDZ" evidence="2">
    <location>
        <begin position="120"/>
        <end position="200"/>
    </location>
</feature>
<evidence type="ECO:0000259" key="2">
    <source>
        <dbReference type="PROSITE" id="PS50106"/>
    </source>
</evidence>
<protein>
    <recommendedName>
        <fullName evidence="2">PDZ domain-containing protein</fullName>
    </recommendedName>
</protein>
<dbReference type="InterPro" id="IPR001478">
    <property type="entry name" value="PDZ"/>
</dbReference>
<dbReference type="Proteomes" id="UP001165065">
    <property type="component" value="Unassembled WGS sequence"/>
</dbReference>
<dbReference type="EMBL" id="BRYA01000208">
    <property type="protein sequence ID" value="GMI44167.1"/>
    <property type="molecule type" value="Genomic_DNA"/>
</dbReference>
<sequence>MNILALLILSITLAYTRGFNPTVTKGSVRGDRINWGQVRPQTEVVGWRSSTRLNGLFDGMKEAFSAPALEKSYLDSERETPIDRWMGWNVDSTKELASDTEFVDSMSSSNYVSVTLPKPMGIVFEENDVLTTLSPGGVYVFELAPEGIAMKDGGIQFGDQLVGVCGPSSKKVVFGKDFEEAIGAIKDSGDEDVTLVLFRGPVKDLYGPTKPAVEWLTEFVEKH</sequence>
<dbReference type="OrthoDB" id="439127at2759"/>
<evidence type="ECO:0000313" key="4">
    <source>
        <dbReference type="Proteomes" id="UP001165065"/>
    </source>
</evidence>